<accession>A0ABY6CH87</accession>
<protein>
    <submittedName>
        <fullName evidence="2">VOC family protein</fullName>
    </submittedName>
</protein>
<gene>
    <name evidence="2" type="ORF">N8A98_10645</name>
</gene>
<dbReference type="PROSITE" id="PS51819">
    <property type="entry name" value="VOC"/>
    <property type="match status" value="1"/>
</dbReference>
<reference evidence="2 3" key="1">
    <citation type="submission" date="2022-09" db="EMBL/GenBank/DDBJ databases">
        <title>Interaction between co-microsymbionts with complementary sets of symbiotic genes in legume-rhizobium systems.</title>
        <authorList>
            <person name="Safronova V."/>
            <person name="Sazanova A."/>
            <person name="Afonin A."/>
            <person name="Chirak E."/>
        </authorList>
    </citation>
    <scope>NUCLEOTIDE SEQUENCE [LARGE SCALE GENOMIC DNA]</scope>
    <source>
        <strain evidence="2 3">A18/4-1</strain>
    </source>
</reference>
<proteinExistence type="predicted"/>
<evidence type="ECO:0000259" key="1">
    <source>
        <dbReference type="PROSITE" id="PS51819"/>
    </source>
</evidence>
<dbReference type="InterPro" id="IPR004360">
    <property type="entry name" value="Glyas_Fos-R_dOase_dom"/>
</dbReference>
<evidence type="ECO:0000313" key="3">
    <source>
        <dbReference type="Proteomes" id="UP001061862"/>
    </source>
</evidence>
<evidence type="ECO:0000313" key="2">
    <source>
        <dbReference type="EMBL" id="UXN71602.1"/>
    </source>
</evidence>
<dbReference type="Gene3D" id="3.10.180.10">
    <property type="entry name" value="2,3-Dihydroxybiphenyl 1,2-Dioxygenase, domain 1"/>
    <property type="match status" value="1"/>
</dbReference>
<dbReference type="RefSeq" id="WP_262171234.1">
    <property type="nucleotide sequence ID" value="NZ_CP104965.1"/>
</dbReference>
<dbReference type="EMBL" id="CP104965">
    <property type="protein sequence ID" value="UXN71602.1"/>
    <property type="molecule type" value="Genomic_DNA"/>
</dbReference>
<organism evidence="2 3">
    <name type="scientific">Devosia neptuniae</name>
    <dbReference type="NCBI Taxonomy" id="191302"/>
    <lineage>
        <taxon>Bacteria</taxon>
        <taxon>Pseudomonadati</taxon>
        <taxon>Pseudomonadota</taxon>
        <taxon>Alphaproteobacteria</taxon>
        <taxon>Hyphomicrobiales</taxon>
        <taxon>Devosiaceae</taxon>
        <taxon>Devosia</taxon>
    </lineage>
</organism>
<name>A0ABY6CH87_9HYPH</name>
<feature type="domain" description="VOC" evidence="1">
    <location>
        <begin position="9"/>
        <end position="131"/>
    </location>
</feature>
<dbReference type="InterPro" id="IPR029068">
    <property type="entry name" value="Glyas_Bleomycin-R_OHBP_Dase"/>
</dbReference>
<dbReference type="Pfam" id="PF00903">
    <property type="entry name" value="Glyoxalase"/>
    <property type="match status" value="1"/>
</dbReference>
<dbReference type="InterPro" id="IPR037523">
    <property type="entry name" value="VOC_core"/>
</dbReference>
<sequence>MTNTNFLRGMATVNFWADDVAAARDWYAKLFGVEAYFQMPNAQNPAYIEFRIGDYEHEFGIIDRKYAPGQMQAGPGGAIVLWQVDDIDAAFERLIAAGAVEYDPITKRGETGFVTASVIDPFGNVLGIMTNPHYTQILSKLTA</sequence>
<dbReference type="SUPFAM" id="SSF54593">
    <property type="entry name" value="Glyoxalase/Bleomycin resistance protein/Dihydroxybiphenyl dioxygenase"/>
    <property type="match status" value="1"/>
</dbReference>
<keyword evidence="3" id="KW-1185">Reference proteome</keyword>
<dbReference type="Proteomes" id="UP001061862">
    <property type="component" value="Chromosome"/>
</dbReference>